<protein>
    <submittedName>
        <fullName evidence="2">Uncharacterized protein</fullName>
    </submittedName>
</protein>
<proteinExistence type="predicted"/>
<name>A0AA36F423_OCTVU</name>
<keyword evidence="3" id="KW-1185">Reference proteome</keyword>
<dbReference type="EMBL" id="OX597818">
    <property type="protein sequence ID" value="CAI9723170.1"/>
    <property type="molecule type" value="Genomic_DNA"/>
</dbReference>
<dbReference type="Proteomes" id="UP001162480">
    <property type="component" value="Chromosome 5"/>
</dbReference>
<evidence type="ECO:0000256" key="1">
    <source>
        <dbReference type="SAM" id="Phobius"/>
    </source>
</evidence>
<reference evidence="2" key="1">
    <citation type="submission" date="2023-08" db="EMBL/GenBank/DDBJ databases">
        <authorList>
            <person name="Alioto T."/>
            <person name="Alioto T."/>
            <person name="Gomez Garrido J."/>
        </authorList>
    </citation>
    <scope>NUCLEOTIDE SEQUENCE</scope>
</reference>
<keyword evidence="1" id="KW-0472">Membrane</keyword>
<accession>A0AA36F423</accession>
<organism evidence="2 3">
    <name type="scientific">Octopus vulgaris</name>
    <name type="common">Common octopus</name>
    <dbReference type="NCBI Taxonomy" id="6645"/>
    <lineage>
        <taxon>Eukaryota</taxon>
        <taxon>Metazoa</taxon>
        <taxon>Spiralia</taxon>
        <taxon>Lophotrochozoa</taxon>
        <taxon>Mollusca</taxon>
        <taxon>Cephalopoda</taxon>
        <taxon>Coleoidea</taxon>
        <taxon>Octopodiformes</taxon>
        <taxon>Octopoda</taxon>
        <taxon>Incirrata</taxon>
        <taxon>Octopodidae</taxon>
        <taxon>Octopus</taxon>
    </lineage>
</organism>
<gene>
    <name evidence="2" type="ORF">OCTVUL_1B031270</name>
</gene>
<sequence length="357" mass="40564">MLCMSWPSHTSKRIPSSISASVIGDHSHTENVLDFMSGGGVGGRRRGMVQVVVPISISNGDSISLQCEREEPIVMMGPHQFRIALLWIIYEICMMFTFTKALINDLRRCDPNNIIQCIQPMHKHISEMGGLGETYDIETLEDICGKMDKVKECIENKKPWMEHCHIDNMISWDMFQKGFGYLCGEGYDVYAQNSRCLSNTQVNGTVRQCSRIWSRQLHAIILDEPPRAQKYKRTCRILKDYRSCLSHGIQRFCSKGAAHVMVKMWDLSLAPFREKMMCDEKIGAGLVVAVILGVCCFVLVAIFIVCLMRRRQLQSISYKRFTDITAQPSIVPPESHFPTIAAHALRQEDPARTNDLL</sequence>
<dbReference type="AlphaFoldDB" id="A0AA36F423"/>
<evidence type="ECO:0000313" key="2">
    <source>
        <dbReference type="EMBL" id="CAI9723170.1"/>
    </source>
</evidence>
<keyword evidence="1" id="KW-1133">Transmembrane helix</keyword>
<evidence type="ECO:0000313" key="3">
    <source>
        <dbReference type="Proteomes" id="UP001162480"/>
    </source>
</evidence>
<feature type="transmembrane region" description="Helical" evidence="1">
    <location>
        <begin position="282"/>
        <end position="307"/>
    </location>
</feature>
<keyword evidence="1" id="KW-0812">Transmembrane</keyword>